<name>A0A1W1VV24_9DEIO</name>
<dbReference type="AlphaFoldDB" id="A0A1W1VV24"/>
<dbReference type="InterPro" id="IPR038717">
    <property type="entry name" value="Tc1-like_DDE_dom"/>
</dbReference>
<feature type="domain" description="Tc1-like transposase DDE" evidence="1">
    <location>
        <begin position="15"/>
        <end position="151"/>
    </location>
</feature>
<keyword evidence="2" id="KW-0255">Endonuclease</keyword>
<evidence type="ECO:0000313" key="2">
    <source>
        <dbReference type="EMBL" id="SMB97227.1"/>
    </source>
</evidence>
<keyword evidence="2" id="KW-0540">Nuclease</keyword>
<dbReference type="Pfam" id="PF13358">
    <property type="entry name" value="DDE_3"/>
    <property type="match status" value="1"/>
</dbReference>
<protein>
    <submittedName>
        <fullName evidence="2">DDE superfamily endonuclease</fullName>
    </submittedName>
</protein>
<proteinExistence type="predicted"/>
<sequence length="190" mass="21294">MEVPRTGLSLMFSVGATWSRRGSGQQFRIPTRWGSAGRLNLIGTYSLHGDQQDLEVRELQGTCTGKQVMAYLDTLAAQCTADQIAVAVLDNAPFHKGAKLREKVARWEEQGLYLQYLQPYAPFLTLIEGVWRQPKGILMPRRCYDSISELRAALVTGLKVLGALYLNAKCDVWSEPNRADRRASHIWAVV</sequence>
<dbReference type="EMBL" id="FWWU01000010">
    <property type="protein sequence ID" value="SMB97227.1"/>
    <property type="molecule type" value="Genomic_DNA"/>
</dbReference>
<gene>
    <name evidence="2" type="ORF">SAMN00790413_06427</name>
</gene>
<reference evidence="2 3" key="1">
    <citation type="submission" date="2017-04" db="EMBL/GenBank/DDBJ databases">
        <authorList>
            <person name="Afonso C.L."/>
            <person name="Miller P.J."/>
            <person name="Scott M.A."/>
            <person name="Spackman E."/>
            <person name="Goraichik I."/>
            <person name="Dimitrov K.M."/>
            <person name="Suarez D.L."/>
            <person name="Swayne D.E."/>
        </authorList>
    </citation>
    <scope>NUCLEOTIDE SEQUENCE [LARGE SCALE GENOMIC DNA]</scope>
    <source>
        <strain evidence="2 3">KR-140</strain>
    </source>
</reference>
<keyword evidence="2" id="KW-0378">Hydrolase</keyword>
<evidence type="ECO:0000259" key="1">
    <source>
        <dbReference type="Pfam" id="PF13358"/>
    </source>
</evidence>
<accession>A0A1W1VV24</accession>
<dbReference type="InterPro" id="IPR036397">
    <property type="entry name" value="RNaseH_sf"/>
</dbReference>
<keyword evidence="3" id="KW-1185">Reference proteome</keyword>
<dbReference type="GO" id="GO:0003676">
    <property type="term" value="F:nucleic acid binding"/>
    <property type="evidence" value="ECO:0007669"/>
    <property type="project" value="InterPro"/>
</dbReference>
<dbReference type="Gene3D" id="3.30.420.10">
    <property type="entry name" value="Ribonuclease H-like superfamily/Ribonuclease H"/>
    <property type="match status" value="1"/>
</dbReference>
<dbReference type="STRING" id="695939.SAMN00790413_06427"/>
<organism evidence="2 3">
    <name type="scientific">Deinococcus hopiensis KR-140</name>
    <dbReference type="NCBI Taxonomy" id="695939"/>
    <lineage>
        <taxon>Bacteria</taxon>
        <taxon>Thermotogati</taxon>
        <taxon>Deinococcota</taxon>
        <taxon>Deinococci</taxon>
        <taxon>Deinococcales</taxon>
        <taxon>Deinococcaceae</taxon>
        <taxon>Deinococcus</taxon>
    </lineage>
</organism>
<dbReference type="Proteomes" id="UP000192582">
    <property type="component" value="Unassembled WGS sequence"/>
</dbReference>
<evidence type="ECO:0000313" key="3">
    <source>
        <dbReference type="Proteomes" id="UP000192582"/>
    </source>
</evidence>
<dbReference type="GO" id="GO:0004519">
    <property type="term" value="F:endonuclease activity"/>
    <property type="evidence" value="ECO:0007669"/>
    <property type="project" value="UniProtKB-KW"/>
</dbReference>